<protein>
    <recommendedName>
        <fullName evidence="2">K1 capsule-specific polysaccharide lyase C-terminal domain-containing protein</fullName>
    </recommendedName>
</protein>
<evidence type="ECO:0000313" key="3">
    <source>
        <dbReference type="EMBL" id="JAC84230.1"/>
    </source>
</evidence>
<dbReference type="InterPro" id="IPR056204">
    <property type="entry name" value="K1-lyase_C"/>
</dbReference>
<dbReference type="EMBL" id="GBEZ01000671">
    <property type="protein sequence ID" value="JAC84230.1"/>
    <property type="molecule type" value="Transcribed_RNA"/>
</dbReference>
<feature type="domain" description="K1 capsule-specific polysaccharide lyase C-terminal" evidence="2">
    <location>
        <begin position="728"/>
        <end position="800"/>
    </location>
</feature>
<organism evidence="3">
    <name type="scientific">Tetraselmis sp. GSL018</name>
    <dbReference type="NCBI Taxonomy" id="582737"/>
    <lineage>
        <taxon>Eukaryota</taxon>
        <taxon>Viridiplantae</taxon>
        <taxon>Chlorophyta</taxon>
        <taxon>core chlorophytes</taxon>
        <taxon>Chlorodendrophyceae</taxon>
        <taxon>Chlorodendrales</taxon>
        <taxon>Chlorodendraceae</taxon>
        <taxon>Tetraselmis</taxon>
    </lineage>
</organism>
<accession>A0A061SMX6</accession>
<evidence type="ECO:0000256" key="1">
    <source>
        <dbReference type="SAM" id="SignalP"/>
    </source>
</evidence>
<evidence type="ECO:0000259" key="2">
    <source>
        <dbReference type="Pfam" id="PF24146"/>
    </source>
</evidence>
<proteinExistence type="predicted"/>
<feature type="chain" id="PRO_5001610462" description="K1 capsule-specific polysaccharide lyase C-terminal domain-containing protein" evidence="1">
    <location>
        <begin position="33"/>
        <end position="811"/>
    </location>
</feature>
<reference evidence="3" key="1">
    <citation type="submission" date="2014-05" db="EMBL/GenBank/DDBJ databases">
        <title>The transcriptome of the halophilic microalga Tetraselmis sp. GSL018 isolated from the Great Salt Lake, Utah.</title>
        <authorList>
            <person name="Jinkerson R.E."/>
            <person name="D'Adamo S."/>
            <person name="Posewitz M.C."/>
        </authorList>
    </citation>
    <scope>NUCLEOTIDE SEQUENCE</scope>
    <source>
        <strain evidence="3">GSL018</strain>
    </source>
</reference>
<keyword evidence="1" id="KW-0732">Signal</keyword>
<gene>
    <name evidence="3" type="ORF">TSPGSL018_1493</name>
</gene>
<dbReference type="AlphaFoldDB" id="A0A061SMX6"/>
<feature type="signal peptide" evidence="1">
    <location>
        <begin position="1"/>
        <end position="32"/>
    </location>
</feature>
<name>A0A061SMX6_9CHLO</name>
<sequence length="811" mass="84340">MALCSCTPGLLRLVHGFLLLAFFFRLPAAVLSEDGSCNQLNFVVTAKREVHIARQKETAGEGWYASEVPSARSFLQSPNLQACVRDIAGKLRTKSANCTAEAQGGSDACLSAEASQGLDRRSMGVLEWLHELLSLPFMRSLLRGQELKPFGSISSAYASLKESKAVKFEHSDEDVTRATERLQQLLFDEEYGNMRPKPRRTSEGVAVMEPSLKHMTRDTLQIPRMGAVVVGGQHNELQLEVIAAPAQQRPVFQISRAEDAILRVGPTGEMQVRGSLTVLNTQDAVSTGNSALVSAGGLSVAKNAVVGGRLQVEETQDASPSGAGALQVAGGLAVGKRAFFGGTVTIGRKNGDSGPRLLKVESMDDEAAVVVQSGTWEKPPLIELWASGGESRPLVASLSNQNGSLVMGAGSSGFRMQGGPLLVADESDAALKENGRVGASVLTKGGLGVAKGLHVGSDISIGKGPSQRTYPGRSLRIASPMGPSEVLLQPGAKSASRVQFGRAAVIEGINNAIEIIAGPADNLADGSSQGNWRSKGSIQLTAGANEGVQITHGKIRSGGGTTLQLEGSEGAQLSSSFGEVLVAAKGTNGVVRLRAGEGPGLTLRNSGQLGGVDLNSQRGMTVSAAEGVVTVVARGEDEGKLILRSNGPSRDSVSILAPSGGVEIVSGQQGLSIQTEADFTVHLKEKASIQILASEDSLGSNNEALESCTNTVFSVGKSGKVSVAGGSVAGTVRLVQGMVFVSTTAVTRDSVILLTPVSLRYPAPYHVVSSKTEGVGFEITAQDSQGNVAESDGSVLNWFMVDISPPCTPDA</sequence>
<dbReference type="Pfam" id="PF24146">
    <property type="entry name" value="K1-lyase_C"/>
    <property type="match status" value="1"/>
</dbReference>